<comment type="caution">
    <text evidence="2">The sequence shown here is derived from an EMBL/GenBank/DDBJ whole genome shotgun (WGS) entry which is preliminary data.</text>
</comment>
<evidence type="ECO:0000313" key="2">
    <source>
        <dbReference type="EMBL" id="KAJ6438996.1"/>
    </source>
</evidence>
<proteinExistence type="predicted"/>
<evidence type="ECO:0000313" key="3">
    <source>
        <dbReference type="Proteomes" id="UP001163105"/>
    </source>
</evidence>
<feature type="signal peptide" evidence="1">
    <location>
        <begin position="1"/>
        <end position="16"/>
    </location>
</feature>
<sequence length="180" mass="20116">MVSSSLILALVRLTNAANLTRFNIMRGPKVNSVGIGYNLVETDGCGIGEKSCDSNYCIPLTGSCCSIGDGSYCKVGKYCVTGGCCQIGKVCSDGGSGSCDTGEKACGIYRPLVRIRHDVRRGRNEVQRRQLHIHHGLRQLNHIIYHIAWRRRYLDERISRLGHHDHVQPGTQRDRPHWQR</sequence>
<dbReference type="Proteomes" id="UP001163105">
    <property type="component" value="Unassembled WGS sequence"/>
</dbReference>
<dbReference type="AlphaFoldDB" id="A0AB34FK26"/>
<organism evidence="2 3">
    <name type="scientific">Purpureocillium lavendulum</name>
    <dbReference type="NCBI Taxonomy" id="1247861"/>
    <lineage>
        <taxon>Eukaryota</taxon>
        <taxon>Fungi</taxon>
        <taxon>Dikarya</taxon>
        <taxon>Ascomycota</taxon>
        <taxon>Pezizomycotina</taxon>
        <taxon>Sordariomycetes</taxon>
        <taxon>Hypocreomycetidae</taxon>
        <taxon>Hypocreales</taxon>
        <taxon>Ophiocordycipitaceae</taxon>
        <taxon>Purpureocillium</taxon>
    </lineage>
</organism>
<keyword evidence="3" id="KW-1185">Reference proteome</keyword>
<evidence type="ECO:0000256" key="1">
    <source>
        <dbReference type="SAM" id="SignalP"/>
    </source>
</evidence>
<feature type="chain" id="PRO_5044258426" evidence="1">
    <location>
        <begin position="17"/>
        <end position="180"/>
    </location>
</feature>
<keyword evidence="1" id="KW-0732">Signal</keyword>
<name>A0AB34FK26_9HYPO</name>
<reference evidence="2" key="1">
    <citation type="submission" date="2023-01" db="EMBL/GenBank/DDBJ databases">
        <title>The growth and conidiation of Purpureocillium lavendulum are regulated by nitrogen source and histone H3K14 acetylation.</title>
        <authorList>
            <person name="Tang P."/>
            <person name="Han J."/>
            <person name="Zhang C."/>
            <person name="Tang P."/>
            <person name="Qi F."/>
            <person name="Zhang K."/>
            <person name="Liang L."/>
        </authorList>
    </citation>
    <scope>NUCLEOTIDE SEQUENCE</scope>
    <source>
        <strain evidence="2">YMF1.00683</strain>
    </source>
</reference>
<gene>
    <name evidence="2" type="ORF">O9K51_08399</name>
</gene>
<accession>A0AB34FK26</accession>
<protein>
    <submittedName>
        <fullName evidence="2">SRP40, domain-containing protein</fullName>
    </submittedName>
</protein>
<dbReference type="EMBL" id="JAQHRD010000007">
    <property type="protein sequence ID" value="KAJ6438996.1"/>
    <property type="molecule type" value="Genomic_DNA"/>
</dbReference>